<reference evidence="1 2" key="1">
    <citation type="journal article" date="2014" name="PLoS ONE">
        <title>The first complete genome sequence of the class fimbriimonadia in the phylum armatimonadetes.</title>
        <authorList>
            <person name="Hu Z.Y."/>
            <person name="Wang Y.Z."/>
            <person name="Im W.T."/>
            <person name="Wang S.Y."/>
            <person name="Zhao G.P."/>
            <person name="Zheng H.J."/>
            <person name="Quan Z.X."/>
        </authorList>
    </citation>
    <scope>NUCLEOTIDE SEQUENCE [LARGE SCALE GENOMIC DNA]</scope>
    <source>
        <strain evidence="1">Gsoil 348</strain>
    </source>
</reference>
<dbReference type="STRING" id="661478.OP10G_0526"/>
<dbReference type="eggNOG" id="COG5285">
    <property type="taxonomic scope" value="Bacteria"/>
</dbReference>
<keyword evidence="2" id="KW-1185">Reference proteome</keyword>
<dbReference type="AlphaFoldDB" id="A0A068NQL4"/>
<dbReference type="GO" id="GO:0016706">
    <property type="term" value="F:2-oxoglutarate-dependent dioxygenase activity"/>
    <property type="evidence" value="ECO:0007669"/>
    <property type="project" value="UniProtKB-ARBA"/>
</dbReference>
<organism evidence="1 2">
    <name type="scientific">Fimbriimonas ginsengisoli Gsoil 348</name>
    <dbReference type="NCBI Taxonomy" id="661478"/>
    <lineage>
        <taxon>Bacteria</taxon>
        <taxon>Bacillati</taxon>
        <taxon>Armatimonadota</taxon>
        <taxon>Fimbriimonadia</taxon>
        <taxon>Fimbriimonadales</taxon>
        <taxon>Fimbriimonadaceae</taxon>
        <taxon>Fimbriimonas</taxon>
    </lineage>
</organism>
<proteinExistence type="predicted"/>
<dbReference type="Proteomes" id="UP000027982">
    <property type="component" value="Chromosome"/>
</dbReference>
<dbReference type="InterPro" id="IPR008775">
    <property type="entry name" value="Phytyl_CoA_dOase-like"/>
</dbReference>
<dbReference type="Gene3D" id="2.60.120.620">
    <property type="entry name" value="q2cbj1_9rhob like domain"/>
    <property type="match status" value="1"/>
</dbReference>
<accession>A0A068NQL4</accession>
<dbReference type="Pfam" id="PF05721">
    <property type="entry name" value="PhyH"/>
    <property type="match status" value="1"/>
</dbReference>
<gene>
    <name evidence="1" type="ORF">OP10G_0526</name>
</gene>
<keyword evidence="1" id="KW-0223">Dioxygenase</keyword>
<dbReference type="PANTHER" id="PTHR20883">
    <property type="entry name" value="PHYTANOYL-COA DIOXYGENASE DOMAIN CONTAINING 1"/>
    <property type="match status" value="1"/>
</dbReference>
<protein>
    <submittedName>
        <fullName evidence="1">Phytanoyl-CoA dioxygenase</fullName>
    </submittedName>
</protein>
<evidence type="ECO:0000313" key="1">
    <source>
        <dbReference type="EMBL" id="AIE83894.1"/>
    </source>
</evidence>
<dbReference type="PANTHER" id="PTHR20883:SF48">
    <property type="entry name" value="ECTOINE DIOXYGENASE"/>
    <property type="match status" value="1"/>
</dbReference>
<dbReference type="EMBL" id="CP007139">
    <property type="protein sequence ID" value="AIE83894.1"/>
    <property type="molecule type" value="Genomic_DNA"/>
</dbReference>
<dbReference type="SUPFAM" id="SSF51197">
    <property type="entry name" value="Clavaminate synthase-like"/>
    <property type="match status" value="1"/>
</dbReference>
<evidence type="ECO:0000313" key="2">
    <source>
        <dbReference type="Proteomes" id="UP000027982"/>
    </source>
</evidence>
<dbReference type="KEGG" id="fgi:OP10G_0526"/>
<name>A0A068NQL4_FIMGI</name>
<sequence>MGDMIATDRLAAEFDAGSRDGYFVARDLFTPEEVAEIRETFMEMNANGPVEGLSEIVGGRGEYTPDDPLRFYPRMMQPHFHPELPVGPVAKKYMLDPRLRPYLRAFMGDEPVAVQSMFYFKPPMARGQELHQDNYYLRVKPGTCMAAWLAIDDADFENGGMKVVPGSQDLEIACPSQADASISFTTDFVAPPEGMSAVHVDLKAGDVLFFNGSIIHGSSPNSSATRFRRSLIFHYVPLSSEEVGKWYGIAMETFDGDKVEIQGATGSGPCGTAQPMRPH</sequence>
<keyword evidence="1" id="KW-0560">Oxidoreductase</keyword>
<dbReference type="HOGENOM" id="CLU_048953_6_0_0"/>
<dbReference type="GO" id="GO:0005506">
    <property type="term" value="F:iron ion binding"/>
    <property type="evidence" value="ECO:0007669"/>
    <property type="project" value="UniProtKB-ARBA"/>
</dbReference>